<keyword evidence="3" id="KW-0540">Nuclease</keyword>
<evidence type="ECO:0000313" key="10">
    <source>
        <dbReference type="Proteomes" id="UP000241964"/>
    </source>
</evidence>
<keyword evidence="9" id="KW-0255">Endonuclease</keyword>
<protein>
    <submittedName>
        <fullName evidence="9">tRNA(fMet)-specific endonuclease VapC</fullName>
    </submittedName>
</protein>
<dbReference type="OrthoDB" id="9796690at2"/>
<evidence type="ECO:0000256" key="2">
    <source>
        <dbReference type="ARBA" id="ARBA00022649"/>
    </source>
</evidence>
<gene>
    <name evidence="9" type="ORF">CLV60_11898</name>
</gene>
<dbReference type="InterPro" id="IPR029060">
    <property type="entry name" value="PIN-like_dom_sf"/>
</dbReference>
<dbReference type="InterPro" id="IPR002716">
    <property type="entry name" value="PIN_dom"/>
</dbReference>
<dbReference type="GO" id="GO:0004519">
    <property type="term" value="F:endonuclease activity"/>
    <property type="evidence" value="ECO:0007669"/>
    <property type="project" value="UniProtKB-KW"/>
</dbReference>
<comment type="caution">
    <text evidence="9">The sequence shown here is derived from an EMBL/GenBank/DDBJ whole genome shotgun (WGS) entry which is preliminary data.</text>
</comment>
<name>A0A2P8FMN5_9BACT</name>
<dbReference type="PANTHER" id="PTHR33653">
    <property type="entry name" value="RIBONUCLEASE VAPC2"/>
    <property type="match status" value="1"/>
</dbReference>
<dbReference type="Proteomes" id="UP000241964">
    <property type="component" value="Unassembled WGS sequence"/>
</dbReference>
<dbReference type="SUPFAM" id="SSF88723">
    <property type="entry name" value="PIN domain-like"/>
    <property type="match status" value="1"/>
</dbReference>
<feature type="domain" description="PIN" evidence="8">
    <location>
        <begin position="7"/>
        <end position="122"/>
    </location>
</feature>
<dbReference type="CDD" id="cd18753">
    <property type="entry name" value="PIN_VapC4-5_FitB-like"/>
    <property type="match status" value="1"/>
</dbReference>
<evidence type="ECO:0000259" key="8">
    <source>
        <dbReference type="Pfam" id="PF01850"/>
    </source>
</evidence>
<evidence type="ECO:0000256" key="1">
    <source>
        <dbReference type="ARBA" id="ARBA00001946"/>
    </source>
</evidence>
<reference evidence="9 10" key="1">
    <citation type="submission" date="2018-03" db="EMBL/GenBank/DDBJ databases">
        <title>Genomic Encyclopedia of Archaeal and Bacterial Type Strains, Phase II (KMG-II): from individual species to whole genera.</title>
        <authorList>
            <person name="Goeker M."/>
        </authorList>
    </citation>
    <scope>NUCLEOTIDE SEQUENCE [LARGE SCALE GENOMIC DNA]</scope>
    <source>
        <strain evidence="9 10">DSM 29057</strain>
    </source>
</reference>
<keyword evidence="5" id="KW-0378">Hydrolase</keyword>
<evidence type="ECO:0000256" key="6">
    <source>
        <dbReference type="ARBA" id="ARBA00022842"/>
    </source>
</evidence>
<evidence type="ECO:0000256" key="3">
    <source>
        <dbReference type="ARBA" id="ARBA00022722"/>
    </source>
</evidence>
<evidence type="ECO:0000256" key="5">
    <source>
        <dbReference type="ARBA" id="ARBA00022801"/>
    </source>
</evidence>
<keyword evidence="10" id="KW-1185">Reference proteome</keyword>
<evidence type="ECO:0000256" key="7">
    <source>
        <dbReference type="ARBA" id="ARBA00038093"/>
    </source>
</evidence>
<dbReference type="Gene3D" id="3.40.50.1010">
    <property type="entry name" value="5'-nuclease"/>
    <property type="match status" value="1"/>
</dbReference>
<sequence>MALKQIAIDTNIAIEVLNGNEETLQVLSQYDIVALPVTVCGELIYGAKNSQKARSNLGRYMSFINACEILDVKTPVASEYASIKLKLKETGHPIPENDIWIAAVCQSHDVPLLSRDRHFSYITSLHLLDP</sequence>
<dbReference type="Pfam" id="PF01850">
    <property type="entry name" value="PIN"/>
    <property type="match status" value="1"/>
</dbReference>
<dbReference type="GO" id="GO:0016787">
    <property type="term" value="F:hydrolase activity"/>
    <property type="evidence" value="ECO:0007669"/>
    <property type="project" value="UniProtKB-KW"/>
</dbReference>
<dbReference type="RefSeq" id="WP_106599008.1">
    <property type="nucleotide sequence ID" value="NZ_PYAS01000018.1"/>
</dbReference>
<evidence type="ECO:0000256" key="4">
    <source>
        <dbReference type="ARBA" id="ARBA00022723"/>
    </source>
</evidence>
<dbReference type="InterPro" id="IPR050556">
    <property type="entry name" value="Type_II_TA_system_RNase"/>
</dbReference>
<comment type="similarity">
    <text evidence="7">Belongs to the PINc/VapC protein family.</text>
</comment>
<comment type="cofactor">
    <cofactor evidence="1">
        <name>Mg(2+)</name>
        <dbReference type="ChEBI" id="CHEBI:18420"/>
    </cofactor>
</comment>
<evidence type="ECO:0000313" key="9">
    <source>
        <dbReference type="EMBL" id="PSL22966.1"/>
    </source>
</evidence>
<keyword evidence="6" id="KW-0460">Magnesium</keyword>
<keyword evidence="2" id="KW-1277">Toxin-antitoxin system</keyword>
<keyword evidence="4" id="KW-0479">Metal-binding</keyword>
<organism evidence="9 10">
    <name type="scientific">Dyadobacter jiangsuensis</name>
    <dbReference type="NCBI Taxonomy" id="1591085"/>
    <lineage>
        <taxon>Bacteria</taxon>
        <taxon>Pseudomonadati</taxon>
        <taxon>Bacteroidota</taxon>
        <taxon>Cytophagia</taxon>
        <taxon>Cytophagales</taxon>
        <taxon>Spirosomataceae</taxon>
        <taxon>Dyadobacter</taxon>
    </lineage>
</organism>
<dbReference type="PANTHER" id="PTHR33653:SF1">
    <property type="entry name" value="RIBONUCLEASE VAPC2"/>
    <property type="match status" value="1"/>
</dbReference>
<proteinExistence type="inferred from homology"/>
<accession>A0A2P8FMN5</accession>
<dbReference type="AlphaFoldDB" id="A0A2P8FMN5"/>
<dbReference type="EMBL" id="PYAS01000018">
    <property type="protein sequence ID" value="PSL22966.1"/>
    <property type="molecule type" value="Genomic_DNA"/>
</dbReference>
<dbReference type="GO" id="GO:0046872">
    <property type="term" value="F:metal ion binding"/>
    <property type="evidence" value="ECO:0007669"/>
    <property type="project" value="UniProtKB-KW"/>
</dbReference>